<evidence type="ECO:0000259" key="1">
    <source>
        <dbReference type="Pfam" id="PF07929"/>
    </source>
</evidence>
<sequence>MTEPATLIFRASLRARLCRDIEVSSSSTLADLAEAIVAAFGFDLDHAYGFYSKLTGKLFDSPLRFELFADIEGSGSRSVKGTRVSTAFQKVGSAMTFLYDYGDEWRFRVELIGTGQAQPDANYQRIVSKIGKAPPQYPDIDDE</sequence>
<evidence type="ECO:0000313" key="2">
    <source>
        <dbReference type="EMBL" id="RJT40845.1"/>
    </source>
</evidence>
<dbReference type="SUPFAM" id="SSF159941">
    <property type="entry name" value="MM3350-like"/>
    <property type="match status" value="1"/>
</dbReference>
<feature type="domain" description="Plasmid pRiA4b Orf3-like" evidence="1">
    <location>
        <begin position="16"/>
        <end position="135"/>
    </location>
</feature>
<dbReference type="InterPro" id="IPR024047">
    <property type="entry name" value="MM3350-like_sf"/>
</dbReference>
<accession>A0A3A5L2Z4</accession>
<evidence type="ECO:0000313" key="3">
    <source>
        <dbReference type="Proteomes" id="UP000272706"/>
    </source>
</evidence>
<dbReference type="AlphaFoldDB" id="A0A3A5L2Z4"/>
<gene>
    <name evidence="2" type="ORF">D3227_06790</name>
</gene>
<dbReference type="InterPro" id="IPR012912">
    <property type="entry name" value="Plasmid_pRiA4b_Orf3-like"/>
</dbReference>
<dbReference type="Proteomes" id="UP000272706">
    <property type="component" value="Unassembled WGS sequence"/>
</dbReference>
<dbReference type="Gene3D" id="3.10.290.30">
    <property type="entry name" value="MM3350-like"/>
    <property type="match status" value="1"/>
</dbReference>
<comment type="caution">
    <text evidence="2">The sequence shown here is derived from an EMBL/GenBank/DDBJ whole genome shotgun (WGS) entry which is preliminary data.</text>
</comment>
<dbReference type="RefSeq" id="WP_120013372.1">
    <property type="nucleotide sequence ID" value="NZ_QZWZ01000004.1"/>
</dbReference>
<protein>
    <recommendedName>
        <fullName evidence="1">Plasmid pRiA4b Orf3-like domain-containing protein</fullName>
    </recommendedName>
</protein>
<dbReference type="Pfam" id="PF07929">
    <property type="entry name" value="PRiA4_ORF3"/>
    <property type="match status" value="1"/>
</dbReference>
<keyword evidence="3" id="KW-1185">Reference proteome</keyword>
<dbReference type="OrthoDB" id="9816539at2"/>
<proteinExistence type="predicted"/>
<reference evidence="2 3" key="1">
    <citation type="submission" date="2018-09" db="EMBL/GenBank/DDBJ databases">
        <title>Mesorhizobium carmichaelinearum sp. nov. isolated from Carmichaelinea spp. root nodules in New Zealand.</title>
        <authorList>
            <person name="De Meyer S.E."/>
        </authorList>
    </citation>
    <scope>NUCLEOTIDE SEQUENCE [LARGE SCALE GENOMIC DNA]</scope>
    <source>
        <strain evidence="2 3">ICMP19557</strain>
    </source>
</reference>
<organism evidence="2 3">
    <name type="scientific">Mesorhizobium waimense</name>
    <dbReference type="NCBI Taxonomy" id="1300307"/>
    <lineage>
        <taxon>Bacteria</taxon>
        <taxon>Pseudomonadati</taxon>
        <taxon>Pseudomonadota</taxon>
        <taxon>Alphaproteobacteria</taxon>
        <taxon>Hyphomicrobiales</taxon>
        <taxon>Phyllobacteriaceae</taxon>
        <taxon>Mesorhizobium</taxon>
    </lineage>
</organism>
<name>A0A3A5L2Z4_9HYPH</name>
<dbReference type="EMBL" id="QZWZ01000004">
    <property type="protein sequence ID" value="RJT40845.1"/>
    <property type="molecule type" value="Genomic_DNA"/>
</dbReference>